<dbReference type="PANTHER" id="PTHR43389:SF5">
    <property type="entry name" value="V-TYPE PROTON ATPASE SUBUNIT B, BRAIN ISOFORM"/>
    <property type="match status" value="1"/>
</dbReference>
<evidence type="ECO:0000256" key="12">
    <source>
        <dbReference type="ARBA" id="ARBA00045731"/>
    </source>
</evidence>
<evidence type="ECO:0000256" key="6">
    <source>
        <dbReference type="ARBA" id="ARBA00023018"/>
    </source>
</evidence>
<protein>
    <recommendedName>
        <fullName evidence="10">V-type proton ATPase subunit B, brain isoform</fullName>
    </recommendedName>
    <alternativeName>
        <fullName evidence="11">Vacuolar proton pump subunit B 2</fullName>
    </alternativeName>
</protein>
<comment type="caution">
    <text evidence="17">The sequence shown here is derived from an EMBL/GenBank/DDBJ whole genome shotgun (WGS) entry which is preliminary data.</text>
</comment>
<evidence type="ECO:0000256" key="7">
    <source>
        <dbReference type="ARBA" id="ARBA00023065"/>
    </source>
</evidence>
<dbReference type="CDD" id="cd18112">
    <property type="entry name" value="ATP-synt_V_A-type_beta_C"/>
    <property type="match status" value="1"/>
</dbReference>
<comment type="subunit">
    <text evidence="13">V-ATPase is a heteromultimeric enzyme made up of two complexes: the ATP-hydrolytic V1 complex and the proton translocation V0 complex. The V1 complex consists of three catalytic AB heterodimers that form a heterohexamer, three peripheral stalks each consisting of EG heterodimers, one central rotor including subunits D and F, and the regulatory subunits C and H. The proton translocation complex V0 consists of the proton transport subunit a, a ring of proteolipid subunits c9c'', rotary subunit d, subunits e and f, and the accessory subunits ATP6AP1/Ac45 and ATP6AP2/PRR.</text>
</comment>
<dbReference type="InterPro" id="IPR022879">
    <property type="entry name" value="V-ATPase_su_B/beta"/>
</dbReference>
<evidence type="ECO:0000256" key="2">
    <source>
        <dbReference type="ARBA" id="ARBA00004221"/>
    </source>
</evidence>
<reference evidence="17" key="2">
    <citation type="submission" date="2004-02" db="EMBL/GenBank/DDBJ databases">
        <authorList>
            <consortium name="Genoscope"/>
            <consortium name="Whitehead Institute Centre for Genome Research"/>
        </authorList>
    </citation>
    <scope>NUCLEOTIDE SEQUENCE</scope>
</reference>
<evidence type="ECO:0000256" key="5">
    <source>
        <dbReference type="ARBA" id="ARBA00022448"/>
    </source>
</evidence>
<dbReference type="GO" id="GO:0046961">
    <property type="term" value="F:proton-transporting ATPase activity, rotational mechanism"/>
    <property type="evidence" value="ECO:0007669"/>
    <property type="project" value="TreeGrafter"/>
</dbReference>
<evidence type="ECO:0000256" key="10">
    <source>
        <dbReference type="ARBA" id="ARBA00039920"/>
    </source>
</evidence>
<dbReference type="GO" id="GO:0030672">
    <property type="term" value="C:synaptic vesicle membrane"/>
    <property type="evidence" value="ECO:0007669"/>
    <property type="project" value="UniProtKB-SubCell"/>
</dbReference>
<dbReference type="CDD" id="cd01135">
    <property type="entry name" value="V_A-ATPase_B"/>
    <property type="match status" value="1"/>
</dbReference>
<evidence type="ECO:0000256" key="9">
    <source>
        <dbReference type="ARBA" id="ARBA00037827"/>
    </source>
</evidence>
<dbReference type="Pfam" id="PF00006">
    <property type="entry name" value="ATP-synt_ab"/>
    <property type="match status" value="1"/>
</dbReference>
<keyword evidence="6" id="KW-0770">Synapse</keyword>
<name>Q4S1R6_TETNG</name>
<evidence type="ECO:0000259" key="15">
    <source>
        <dbReference type="Pfam" id="PF02874"/>
    </source>
</evidence>
<dbReference type="Gene3D" id="3.40.50.12240">
    <property type="match status" value="2"/>
</dbReference>
<dbReference type="NCBIfam" id="NF003235">
    <property type="entry name" value="PRK04196.1"/>
    <property type="match status" value="1"/>
</dbReference>
<dbReference type="GO" id="GO:0030136">
    <property type="term" value="C:clathrin-coated vesicle"/>
    <property type="evidence" value="ECO:0007669"/>
    <property type="project" value="UniProtKB-SubCell"/>
</dbReference>
<dbReference type="Pfam" id="PF02874">
    <property type="entry name" value="ATP-synt_ab_N"/>
    <property type="match status" value="1"/>
</dbReference>
<dbReference type="PANTHER" id="PTHR43389">
    <property type="entry name" value="V-TYPE PROTON ATPASE SUBUNIT B"/>
    <property type="match status" value="1"/>
</dbReference>
<dbReference type="EMBL" id="CAAE01014764">
    <property type="protein sequence ID" value="CAG05416.1"/>
    <property type="molecule type" value="Genomic_DNA"/>
</dbReference>
<keyword evidence="8" id="KW-0968">Cytoplasmic vesicle</keyword>
<feature type="domain" description="ATP synthase A/B type C-terminal" evidence="16">
    <location>
        <begin position="518"/>
        <end position="599"/>
    </location>
</feature>
<evidence type="ECO:0000256" key="13">
    <source>
        <dbReference type="ARBA" id="ARBA00046696"/>
    </source>
</evidence>
<evidence type="ECO:0000256" key="4">
    <source>
        <dbReference type="ARBA" id="ARBA00008936"/>
    </source>
</evidence>
<organism evidence="17">
    <name type="scientific">Tetraodon nigroviridis</name>
    <name type="common">Spotted green pufferfish</name>
    <name type="synonym">Chelonodon nigroviridis</name>
    <dbReference type="NCBI Taxonomy" id="99883"/>
    <lineage>
        <taxon>Eukaryota</taxon>
        <taxon>Metazoa</taxon>
        <taxon>Chordata</taxon>
        <taxon>Craniata</taxon>
        <taxon>Vertebrata</taxon>
        <taxon>Euteleostomi</taxon>
        <taxon>Actinopterygii</taxon>
        <taxon>Neopterygii</taxon>
        <taxon>Teleostei</taxon>
        <taxon>Neoteleostei</taxon>
        <taxon>Acanthomorphata</taxon>
        <taxon>Eupercaria</taxon>
        <taxon>Tetraodontiformes</taxon>
        <taxon>Tetradontoidea</taxon>
        <taxon>Tetraodontidae</taxon>
        <taxon>Tetraodon</taxon>
    </lineage>
</organism>
<dbReference type="HAMAP" id="MF_00310">
    <property type="entry name" value="ATP_synth_B_arch"/>
    <property type="match status" value="1"/>
</dbReference>
<dbReference type="CDD" id="cd18118">
    <property type="entry name" value="ATP-synt_V_A-type_beta_N"/>
    <property type="match status" value="1"/>
</dbReference>
<dbReference type="InterPro" id="IPR004100">
    <property type="entry name" value="ATPase_F1/V1/A1_a/bsu_N"/>
</dbReference>
<dbReference type="GO" id="GO:0046034">
    <property type="term" value="P:ATP metabolic process"/>
    <property type="evidence" value="ECO:0007669"/>
    <property type="project" value="InterPro"/>
</dbReference>
<evidence type="ECO:0000259" key="14">
    <source>
        <dbReference type="Pfam" id="PF00006"/>
    </source>
</evidence>
<dbReference type="SUPFAM" id="SSF52540">
    <property type="entry name" value="P-loop containing nucleoside triphosphate hydrolases"/>
    <property type="match status" value="1"/>
</dbReference>
<dbReference type="OrthoDB" id="1735853at2759"/>
<keyword evidence="5" id="KW-0813">Transport</keyword>
<accession>Q4S1R6</accession>
<dbReference type="InterPro" id="IPR055190">
    <property type="entry name" value="ATP-synt_VA_C"/>
</dbReference>
<dbReference type="Pfam" id="PF22919">
    <property type="entry name" value="ATP-synt_VA_C"/>
    <property type="match status" value="1"/>
</dbReference>
<dbReference type="GO" id="GO:0007035">
    <property type="term" value="P:vacuolar acidification"/>
    <property type="evidence" value="ECO:0007669"/>
    <property type="project" value="TreeGrafter"/>
</dbReference>
<feature type="domain" description="ATPase F1/V1/A1 complex alpha/beta subunit N-terminal" evidence="15">
    <location>
        <begin position="107"/>
        <end position="158"/>
    </location>
</feature>
<evidence type="ECO:0000256" key="1">
    <source>
        <dbReference type="ARBA" id="ARBA00004132"/>
    </source>
</evidence>
<feature type="domain" description="ATPase F1/V1/A1 complex alpha/beta subunit nucleotide-binding" evidence="14">
    <location>
        <begin position="215"/>
        <end position="430"/>
    </location>
</feature>
<dbReference type="GO" id="GO:0042470">
    <property type="term" value="C:melanosome"/>
    <property type="evidence" value="ECO:0007669"/>
    <property type="project" value="UniProtKB-SubCell"/>
</dbReference>
<dbReference type="InterPro" id="IPR027417">
    <property type="entry name" value="P-loop_NTPase"/>
</dbReference>
<evidence type="ECO:0000256" key="8">
    <source>
        <dbReference type="ARBA" id="ARBA00023329"/>
    </source>
</evidence>
<evidence type="ECO:0000256" key="3">
    <source>
        <dbReference type="ARBA" id="ARBA00004223"/>
    </source>
</evidence>
<evidence type="ECO:0000259" key="16">
    <source>
        <dbReference type="Pfam" id="PF22919"/>
    </source>
</evidence>
<dbReference type="InterPro" id="IPR000194">
    <property type="entry name" value="ATPase_F1/V1/A1_a/bsu_nucl-bd"/>
</dbReference>
<dbReference type="GO" id="GO:0016324">
    <property type="term" value="C:apical plasma membrane"/>
    <property type="evidence" value="ECO:0007669"/>
    <property type="project" value="UniProtKB-SubCell"/>
</dbReference>
<comment type="subcellular location">
    <subcellularLocation>
        <location evidence="2">Apical cell membrane</location>
    </subcellularLocation>
    <subcellularLocation>
        <location evidence="1">Cytoplasmic vesicle</location>
        <location evidence="1">Clathrin-coated vesicle</location>
    </subcellularLocation>
    <subcellularLocation>
        <location evidence="9">Cytoplasmic vesicle</location>
        <location evidence="9">Secretory vesicle</location>
        <location evidence="9">Synaptic vesicle membrane</location>
        <topology evidence="9">Peripheral membrane protein</topology>
    </subcellularLocation>
    <subcellularLocation>
        <location evidence="3">Melanosome</location>
    </subcellularLocation>
</comment>
<keyword evidence="7" id="KW-0406">Ion transport</keyword>
<reference evidence="17" key="1">
    <citation type="journal article" date="2004" name="Nature">
        <title>Genome duplication in the teleost fish Tetraodon nigroviridis reveals the early vertebrate proto-karyotype.</title>
        <authorList>
            <person name="Jaillon O."/>
            <person name="Aury J.-M."/>
            <person name="Brunet F."/>
            <person name="Petit J.-L."/>
            <person name="Stange-Thomann N."/>
            <person name="Mauceli E."/>
            <person name="Bouneau L."/>
            <person name="Fischer C."/>
            <person name="Ozouf-Costaz C."/>
            <person name="Bernot A."/>
            <person name="Nicaud S."/>
            <person name="Jaffe D."/>
            <person name="Fisher S."/>
            <person name="Lutfalla G."/>
            <person name="Dossat C."/>
            <person name="Segurens B."/>
            <person name="Dasilva C."/>
            <person name="Salanoubat M."/>
            <person name="Levy M."/>
            <person name="Boudet N."/>
            <person name="Castellano S."/>
            <person name="Anthouard V."/>
            <person name="Jubin C."/>
            <person name="Castelli V."/>
            <person name="Katinka M."/>
            <person name="Vacherie B."/>
            <person name="Biemont C."/>
            <person name="Skalli Z."/>
            <person name="Cattolico L."/>
            <person name="Poulain J."/>
            <person name="De Berardinis V."/>
            <person name="Cruaud C."/>
            <person name="Duprat S."/>
            <person name="Brottier P."/>
            <person name="Coutanceau J.-P."/>
            <person name="Gouzy J."/>
            <person name="Parra G."/>
            <person name="Lardier G."/>
            <person name="Chapple C."/>
            <person name="McKernan K.J."/>
            <person name="McEwan P."/>
            <person name="Bosak S."/>
            <person name="Kellis M."/>
            <person name="Volff J.-N."/>
            <person name="Guigo R."/>
            <person name="Zody M.C."/>
            <person name="Mesirov J."/>
            <person name="Lindblad-Toh K."/>
            <person name="Birren B."/>
            <person name="Nusbaum C."/>
            <person name="Kahn D."/>
            <person name="Robinson-Rechavi M."/>
            <person name="Laudet V."/>
            <person name="Schachter V."/>
            <person name="Quetier F."/>
            <person name="Saurin W."/>
            <person name="Scarpelli C."/>
            <person name="Wincker P."/>
            <person name="Lander E.S."/>
            <person name="Weissenbach J."/>
            <person name="Roest Crollius H."/>
        </authorList>
    </citation>
    <scope>NUCLEOTIDE SEQUENCE [LARGE SCALE GENOMIC DNA]</scope>
</reference>
<gene>
    <name evidence="17" type="ORF">GSTENG00025418001</name>
</gene>
<dbReference type="GO" id="GO:0005524">
    <property type="term" value="F:ATP binding"/>
    <property type="evidence" value="ECO:0007669"/>
    <property type="project" value="InterPro"/>
</dbReference>
<dbReference type="AlphaFoldDB" id="Q4S1R6"/>
<sequence length="605" mass="65732">MAMKALRGMVDGAMSELSSAVGGAPPPAAAAAAAAREQVLACGGPQVPAPPDLYNRLWSQRAPGDSGPGEGERCLLLSAGGDVCSSQQVEVFAPLFSSPPSALLLQFPRYAEIVHLTLPDGTRRSGQVLEVTGSKAVVQVFEGTSGIDAKKTSCEFTGDILRTPVSEDMLGRVFNGSGKPIDRGPAVLAEDFLDIMGQPINPQCRIYPEEMIQTGISAIDGMNSIARGQKIPIFSAAGLPHNEIAAQICRQAGLVRKSKDVVDYSEDNFAIVFAAMGVNMETARFFKSDFEENGSMDNVCLFLNLANDPTIERIITPRLALTSAEYLAYQCEKHVLVILTDMSSYAEALREVSAAREEVPGRRGFPGYMYTDLATIYERAGRVEGRNGSITQIPILTMPNDDITHPIPDLTGYITEGQIYVDRQLHNRQVTAAPHAGTFVRSPRPSLTARRGCAADLPPHQRAAVSVSSDEICHRGGDDAPGPLRRLQPACESTHKCLRETHVPFLSASACVCVCVQYACYAIGKDVQAMKAVVGEEALTPDDLLYLEFLTKFEKNFISQGAYENRSVFETLDIGWQLMRIFPKEMLKRIPQATLAEFYPREAKH</sequence>
<comment type="function">
    <text evidence="12">Non-catalytic subunit of the V1 complex of vacuolar(H+)-ATPase (V-ATPase), a multisubunit enzyme composed of a peripheral complex (V1) that hydrolyzes ATP and a membrane integral complex (V0) that translocates protons. V-ATPase is responsible for acidifying and maintaining the pH of intracellular compartments and in some cell types, is targeted to the plasma membrane, where it is responsible for acidifying the extracellular environment. In renal intercalated cells, can partially compensate the lack of ATP6V1B1 and mediate secretion of protons (H+) into the urine under base-line conditions but not in conditions of acid load.</text>
</comment>
<comment type="similarity">
    <text evidence="4">Belongs to the ATPase alpha/beta chains family.</text>
</comment>
<dbReference type="FunFam" id="3.40.50.12240:FF:000007">
    <property type="entry name" value="V-type proton ATPase subunit B, brain isoform"/>
    <property type="match status" value="1"/>
</dbReference>
<evidence type="ECO:0000256" key="11">
    <source>
        <dbReference type="ARBA" id="ARBA00042544"/>
    </source>
</evidence>
<proteinExistence type="inferred from homology"/>
<dbReference type="KEGG" id="tng:GSTEN00025418G001"/>
<evidence type="ECO:0000313" key="17">
    <source>
        <dbReference type="EMBL" id="CAG05416.1"/>
    </source>
</evidence>